<keyword evidence="2" id="KW-0238">DNA-binding</keyword>
<dbReference type="InterPro" id="IPR010982">
    <property type="entry name" value="Lambda_DNA-bd_dom_sf"/>
</dbReference>
<dbReference type="InterPro" id="IPR000843">
    <property type="entry name" value="HTH_LacI"/>
</dbReference>
<organism evidence="5 6">
    <name type="scientific">Sanguibacter gelidistatuariae</name>
    <dbReference type="NCBI Taxonomy" id="1814289"/>
    <lineage>
        <taxon>Bacteria</taxon>
        <taxon>Bacillati</taxon>
        <taxon>Actinomycetota</taxon>
        <taxon>Actinomycetes</taxon>
        <taxon>Micrococcales</taxon>
        <taxon>Sanguibacteraceae</taxon>
        <taxon>Sanguibacter</taxon>
    </lineage>
</organism>
<dbReference type="InterPro" id="IPR046335">
    <property type="entry name" value="LacI/GalR-like_sensor"/>
</dbReference>
<dbReference type="SMART" id="SM00354">
    <property type="entry name" value="HTH_LACI"/>
    <property type="match status" value="1"/>
</dbReference>
<sequence>MARPLAVKVPVIADVARVAGMSVPTVSRVLTGSTPVSEDKRERIMAAIRELGYRPNAAARALVSGRQSMIAIVSGNTTRYGYAMTIQGIEEAARAAGYLVVITVVDAPDEASVATTIDLVLGQPVAGVVVLAFDEAGIVAKGAIPRTVPMVSAVAVGDLNATEPQAFLDDRRAAQEATEYLLGLGHPTVHHVSVPQAIPLMGRTLGWEDALRAAGLEVPEIIAADWEPSSGREVGLQLAHRPDVTAVICGNDEVAMGVIRGLHEAGRRVPDDVSVIGFDDSPLAAVSIPALTTVAQDFIDLGHRAFAQLNLMITTGEAPMASSAAPRLVVRESTGAPRR</sequence>
<dbReference type="STRING" id="1814289.SAMN05216410_0106"/>
<evidence type="ECO:0000256" key="1">
    <source>
        <dbReference type="ARBA" id="ARBA00023015"/>
    </source>
</evidence>
<feature type="domain" description="HTH lacI-type" evidence="4">
    <location>
        <begin position="10"/>
        <end position="64"/>
    </location>
</feature>
<accession>A0A1G6X7V5</accession>
<evidence type="ECO:0000313" key="5">
    <source>
        <dbReference type="EMBL" id="SDD74221.1"/>
    </source>
</evidence>
<dbReference type="AlphaFoldDB" id="A0A1G6X7V5"/>
<reference evidence="5 6" key="1">
    <citation type="submission" date="2016-09" db="EMBL/GenBank/DDBJ databases">
        <authorList>
            <person name="Capua I."/>
            <person name="De Benedictis P."/>
            <person name="Joannis T."/>
            <person name="Lombin L.H."/>
            <person name="Cattoli G."/>
        </authorList>
    </citation>
    <scope>NUCLEOTIDE SEQUENCE [LARGE SCALE GENOMIC DNA]</scope>
    <source>
        <strain evidence="5 6">ISLP-3</strain>
    </source>
</reference>
<dbReference type="SUPFAM" id="SSF53822">
    <property type="entry name" value="Periplasmic binding protein-like I"/>
    <property type="match status" value="1"/>
</dbReference>
<dbReference type="RefSeq" id="WP_245701342.1">
    <property type="nucleotide sequence ID" value="NZ_FMYH01000010.1"/>
</dbReference>
<keyword evidence="3" id="KW-0804">Transcription</keyword>
<dbReference type="Pfam" id="PF13377">
    <property type="entry name" value="Peripla_BP_3"/>
    <property type="match status" value="1"/>
</dbReference>
<dbReference type="CDD" id="cd01574">
    <property type="entry name" value="PBP1_LacI"/>
    <property type="match status" value="1"/>
</dbReference>
<dbReference type="InterPro" id="IPR028082">
    <property type="entry name" value="Peripla_BP_I"/>
</dbReference>
<dbReference type="EMBL" id="FMYH01000010">
    <property type="protein sequence ID" value="SDD74221.1"/>
    <property type="molecule type" value="Genomic_DNA"/>
</dbReference>
<name>A0A1G6X7V5_9MICO</name>
<dbReference type="CDD" id="cd01392">
    <property type="entry name" value="HTH_LacI"/>
    <property type="match status" value="1"/>
</dbReference>
<evidence type="ECO:0000259" key="4">
    <source>
        <dbReference type="PROSITE" id="PS50932"/>
    </source>
</evidence>
<dbReference type="SUPFAM" id="SSF47413">
    <property type="entry name" value="lambda repressor-like DNA-binding domains"/>
    <property type="match status" value="1"/>
</dbReference>
<dbReference type="Gene3D" id="3.40.50.2300">
    <property type="match status" value="2"/>
</dbReference>
<keyword evidence="1" id="KW-0805">Transcription regulation</keyword>
<proteinExistence type="predicted"/>
<dbReference type="PANTHER" id="PTHR30146:SF109">
    <property type="entry name" value="HTH-TYPE TRANSCRIPTIONAL REGULATOR GALS"/>
    <property type="match status" value="1"/>
</dbReference>
<dbReference type="Proteomes" id="UP000199039">
    <property type="component" value="Unassembled WGS sequence"/>
</dbReference>
<dbReference type="GO" id="GO:0000976">
    <property type="term" value="F:transcription cis-regulatory region binding"/>
    <property type="evidence" value="ECO:0007669"/>
    <property type="project" value="TreeGrafter"/>
</dbReference>
<dbReference type="Gene3D" id="1.10.260.40">
    <property type="entry name" value="lambda repressor-like DNA-binding domains"/>
    <property type="match status" value="1"/>
</dbReference>
<evidence type="ECO:0000256" key="2">
    <source>
        <dbReference type="ARBA" id="ARBA00023125"/>
    </source>
</evidence>
<gene>
    <name evidence="5" type="ORF">SAMN05216410_0106</name>
</gene>
<keyword evidence="6" id="KW-1185">Reference proteome</keyword>
<dbReference type="Pfam" id="PF00356">
    <property type="entry name" value="LacI"/>
    <property type="match status" value="1"/>
</dbReference>
<dbReference type="PROSITE" id="PS50932">
    <property type="entry name" value="HTH_LACI_2"/>
    <property type="match status" value="1"/>
</dbReference>
<dbReference type="GO" id="GO:0003700">
    <property type="term" value="F:DNA-binding transcription factor activity"/>
    <property type="evidence" value="ECO:0007669"/>
    <property type="project" value="TreeGrafter"/>
</dbReference>
<protein>
    <submittedName>
        <fullName evidence="5">Transcriptional regulator, LacI family</fullName>
    </submittedName>
</protein>
<evidence type="ECO:0000256" key="3">
    <source>
        <dbReference type="ARBA" id="ARBA00023163"/>
    </source>
</evidence>
<dbReference type="PANTHER" id="PTHR30146">
    <property type="entry name" value="LACI-RELATED TRANSCRIPTIONAL REPRESSOR"/>
    <property type="match status" value="1"/>
</dbReference>
<evidence type="ECO:0000313" key="6">
    <source>
        <dbReference type="Proteomes" id="UP000199039"/>
    </source>
</evidence>